<reference evidence="3" key="1">
    <citation type="submission" date="2016-11" db="UniProtKB">
        <authorList>
            <consortium name="WormBaseParasite"/>
        </authorList>
    </citation>
    <scope>IDENTIFICATION</scope>
</reference>
<feature type="transmembrane region" description="Helical" evidence="1">
    <location>
        <begin position="12"/>
        <end position="30"/>
    </location>
</feature>
<proteinExistence type="predicted"/>
<feature type="transmembrane region" description="Helical" evidence="1">
    <location>
        <begin position="129"/>
        <end position="149"/>
    </location>
</feature>
<evidence type="ECO:0000256" key="1">
    <source>
        <dbReference type="SAM" id="Phobius"/>
    </source>
</evidence>
<name>A0A1I8A897_9BILA</name>
<protein>
    <submittedName>
        <fullName evidence="3">G protein-coupled receptor</fullName>
    </submittedName>
</protein>
<feature type="transmembrane region" description="Helical" evidence="1">
    <location>
        <begin position="90"/>
        <end position="108"/>
    </location>
</feature>
<keyword evidence="2" id="KW-1185">Reference proteome</keyword>
<keyword evidence="1" id="KW-0472">Membrane</keyword>
<dbReference type="AlphaFoldDB" id="A0A1I8A897"/>
<keyword evidence="1" id="KW-0812">Transmembrane</keyword>
<accession>A0A1I8A897</accession>
<sequence>MDNIRDHLEIVISAIAAILSVAALVISIAHHKRHRQGLFGTLVLYILSFYDVIFILEVLLHIAFCTQFYIYLKKKRAFLHENRLVKTNQIIFFQAISQAILCLVPKICTYVNKLFFNGKLQWVLQIEDYFVLLYSMNISIVTVFIISTLRPKRSETVSVHSNTGRSRVLVSGMAN</sequence>
<evidence type="ECO:0000313" key="2">
    <source>
        <dbReference type="Proteomes" id="UP000095287"/>
    </source>
</evidence>
<evidence type="ECO:0000313" key="3">
    <source>
        <dbReference type="WBParaSite" id="L893_g33844.t1"/>
    </source>
</evidence>
<organism evidence="2 3">
    <name type="scientific">Steinernema glaseri</name>
    <dbReference type="NCBI Taxonomy" id="37863"/>
    <lineage>
        <taxon>Eukaryota</taxon>
        <taxon>Metazoa</taxon>
        <taxon>Ecdysozoa</taxon>
        <taxon>Nematoda</taxon>
        <taxon>Chromadorea</taxon>
        <taxon>Rhabditida</taxon>
        <taxon>Tylenchina</taxon>
        <taxon>Panagrolaimomorpha</taxon>
        <taxon>Strongyloidoidea</taxon>
        <taxon>Steinernematidae</taxon>
        <taxon>Steinernema</taxon>
    </lineage>
</organism>
<dbReference type="WBParaSite" id="L893_g33844.t1">
    <property type="protein sequence ID" value="L893_g33844.t1"/>
    <property type="gene ID" value="L893_g33844"/>
</dbReference>
<feature type="transmembrane region" description="Helical" evidence="1">
    <location>
        <begin position="42"/>
        <end position="70"/>
    </location>
</feature>
<dbReference type="Proteomes" id="UP000095287">
    <property type="component" value="Unplaced"/>
</dbReference>
<keyword evidence="1" id="KW-1133">Transmembrane helix</keyword>